<sequence length="219" mass="23661">MHTHTTHSTRRAVLATTAALAATLTLTGCRLPTTHTTTPAPAATPVAGAVDVAGLRVAPEDTGAPYDRDQWPHWDYVGDGCDTRDEVLREQGHGVRVGEDCRITAGQWTSAYDGQVVTDPSELDIDHVVPLAEAARSGTRHWSEAQREAYANDPALLVAVTAASNRAKGDQDPAHWLPDRDRCGYVQRWVAVKHRYRLTVDPAEAAALRGVLARCGGDR</sequence>
<dbReference type="PROSITE" id="PS51318">
    <property type="entry name" value="TAT"/>
    <property type="match status" value="1"/>
</dbReference>
<dbReference type="Pfam" id="PF07510">
    <property type="entry name" value="GmrSD_C"/>
    <property type="match status" value="1"/>
</dbReference>
<dbReference type="InterPro" id="IPR011089">
    <property type="entry name" value="GmrSD_C"/>
</dbReference>
<proteinExistence type="predicted"/>
<dbReference type="RefSeq" id="WP_112279139.1">
    <property type="nucleotide sequence ID" value="NZ_MASW01000001.1"/>
</dbReference>
<protein>
    <recommendedName>
        <fullName evidence="1">GmrSD restriction endonucleases C-terminal domain-containing protein</fullName>
    </recommendedName>
</protein>
<reference evidence="2 3" key="1">
    <citation type="submission" date="2016-07" db="EMBL/GenBank/DDBJ databases">
        <title>Draft genome sequence of Prauserella muralis DSM 45305, isolated from a mould-covered wall in an indoor environment.</title>
        <authorList>
            <person name="Ruckert C."/>
            <person name="Albersmeier A."/>
            <person name="Jiang C.-L."/>
            <person name="Jiang Y."/>
            <person name="Kalinowski J."/>
            <person name="Schneider O."/>
            <person name="Winkler A."/>
            <person name="Zotchev S.B."/>
        </authorList>
    </citation>
    <scope>NUCLEOTIDE SEQUENCE [LARGE SCALE GENOMIC DNA]</scope>
    <source>
        <strain evidence="2 3">DSM 45305</strain>
    </source>
</reference>
<evidence type="ECO:0000313" key="3">
    <source>
        <dbReference type="Proteomes" id="UP000249915"/>
    </source>
</evidence>
<evidence type="ECO:0000313" key="2">
    <source>
        <dbReference type="EMBL" id="PXY31110.1"/>
    </source>
</evidence>
<dbReference type="EMBL" id="MASW01000001">
    <property type="protein sequence ID" value="PXY31110.1"/>
    <property type="molecule type" value="Genomic_DNA"/>
</dbReference>
<accession>A0A2V4B787</accession>
<comment type="caution">
    <text evidence="2">The sequence shown here is derived from an EMBL/GenBank/DDBJ whole genome shotgun (WGS) entry which is preliminary data.</text>
</comment>
<organism evidence="2 3">
    <name type="scientific">Prauserella muralis</name>
    <dbReference type="NCBI Taxonomy" id="588067"/>
    <lineage>
        <taxon>Bacteria</taxon>
        <taxon>Bacillati</taxon>
        <taxon>Actinomycetota</taxon>
        <taxon>Actinomycetes</taxon>
        <taxon>Pseudonocardiales</taxon>
        <taxon>Pseudonocardiaceae</taxon>
        <taxon>Prauserella</taxon>
    </lineage>
</organism>
<dbReference type="PANTHER" id="PTHR24094:SF15">
    <property type="entry name" value="AMP-DEPENDENT SYNTHETASE_LIGASE DOMAIN-CONTAINING PROTEIN-RELATED"/>
    <property type="match status" value="1"/>
</dbReference>
<dbReference type="InterPro" id="IPR006311">
    <property type="entry name" value="TAT_signal"/>
</dbReference>
<dbReference type="OrthoDB" id="5196645at2"/>
<dbReference type="AlphaFoldDB" id="A0A2V4B787"/>
<name>A0A2V4B787_9PSEU</name>
<feature type="domain" description="GmrSD restriction endonucleases C-terminal" evidence="1">
    <location>
        <begin position="103"/>
        <end position="209"/>
    </location>
</feature>
<dbReference type="PANTHER" id="PTHR24094">
    <property type="entry name" value="SECRETED PROTEIN"/>
    <property type="match status" value="1"/>
</dbReference>
<gene>
    <name evidence="2" type="ORF">BAY60_01460</name>
</gene>
<dbReference type="Proteomes" id="UP000249915">
    <property type="component" value="Unassembled WGS sequence"/>
</dbReference>
<evidence type="ECO:0000259" key="1">
    <source>
        <dbReference type="Pfam" id="PF07510"/>
    </source>
</evidence>
<keyword evidence="3" id="KW-1185">Reference proteome</keyword>